<dbReference type="EMBL" id="BK015629">
    <property type="protein sequence ID" value="DAE16698.1"/>
    <property type="molecule type" value="Genomic_DNA"/>
</dbReference>
<evidence type="ECO:0000259" key="2">
    <source>
        <dbReference type="Pfam" id="PF14297"/>
    </source>
</evidence>
<dbReference type="PANTHER" id="PTHR39196:SF1">
    <property type="entry name" value="PRIMOSOME, DNAD SUBUNIT"/>
    <property type="match status" value="1"/>
</dbReference>
<dbReference type="Pfam" id="PF25200">
    <property type="entry name" value="DUF7833"/>
    <property type="match status" value="1"/>
</dbReference>
<evidence type="ECO:0008006" key="5">
    <source>
        <dbReference type="Google" id="ProtNLM"/>
    </source>
</evidence>
<feature type="region of interest" description="Disordered" evidence="1">
    <location>
        <begin position="142"/>
        <end position="198"/>
    </location>
</feature>
<evidence type="ECO:0000256" key="1">
    <source>
        <dbReference type="SAM" id="MobiDB-lite"/>
    </source>
</evidence>
<dbReference type="Pfam" id="PF14297">
    <property type="entry name" value="Lin1244_N"/>
    <property type="match status" value="1"/>
</dbReference>
<dbReference type="InterPro" id="IPR025400">
    <property type="entry name" value="Lin1244/Lin1753-like_N"/>
</dbReference>
<organism evidence="4">
    <name type="scientific">Podoviridae sp. ctn7K25</name>
    <dbReference type="NCBI Taxonomy" id="2825273"/>
    <lineage>
        <taxon>Viruses</taxon>
        <taxon>Duplodnaviria</taxon>
        <taxon>Heunggongvirae</taxon>
        <taxon>Uroviricota</taxon>
        <taxon>Caudoviricetes</taxon>
    </lineage>
</organism>
<sequence length="302" mass="34580">MTTDLMGRNAKKRLDYFPMDIDIFQDLKIRKLIKYQGGKAVTVYALLLCCIYKEGYYMRWDKELPFICSELTGFEEVYISEVVNTCLLLGLFSKTLFDTEQVLTSKGIQQRYQRICLQSKRICGIDEYNLLTATDNPICKAASSKKTKQSETKKKSARKTVKPQPKQTEPRQDSERPSKAQKGLPTNDNSDTASPSLGNLTLDEEIELLKSDTTWLDTLQCLHHTDIQHLRLRLDEFRAECLANGKDRHDSIKDAKYHFNSWLRIITSKTTNEADKQRHNAKRSGSVLSADAAQKKDYGSSF</sequence>
<feature type="domain" description="DUF7833" evidence="3">
    <location>
        <begin position="207"/>
        <end position="265"/>
    </location>
</feature>
<accession>A0A8S5QCM0</accession>
<feature type="compositionally biased region" description="Polar residues" evidence="1">
    <location>
        <begin position="184"/>
        <end position="198"/>
    </location>
</feature>
<dbReference type="PANTHER" id="PTHR39196">
    <property type="entry name" value="PRIMOSOME, DNAD SUBUNIT"/>
    <property type="match status" value="1"/>
</dbReference>
<proteinExistence type="predicted"/>
<protein>
    <recommendedName>
        <fullName evidence="5">DUF4373 domain-containing protein</fullName>
    </recommendedName>
</protein>
<reference evidence="4" key="1">
    <citation type="journal article" date="2021" name="Proc. Natl. Acad. Sci. U.S.A.">
        <title>A Catalog of Tens of Thousands of Viruses from Human Metagenomes Reveals Hidden Associations with Chronic Diseases.</title>
        <authorList>
            <person name="Tisza M.J."/>
            <person name="Buck C.B."/>
        </authorList>
    </citation>
    <scope>NUCLEOTIDE SEQUENCE</scope>
    <source>
        <strain evidence="4">Ctn7K25</strain>
    </source>
</reference>
<feature type="compositionally biased region" description="Basic and acidic residues" evidence="1">
    <location>
        <begin position="168"/>
        <end position="178"/>
    </location>
</feature>
<feature type="compositionally biased region" description="Basic and acidic residues" evidence="1">
    <location>
        <begin position="293"/>
        <end position="302"/>
    </location>
</feature>
<feature type="domain" description="Lin1244/Lin1753-like N-terminal" evidence="2">
    <location>
        <begin position="16"/>
        <end position="108"/>
    </location>
</feature>
<evidence type="ECO:0000259" key="3">
    <source>
        <dbReference type="Pfam" id="PF25200"/>
    </source>
</evidence>
<evidence type="ECO:0000313" key="4">
    <source>
        <dbReference type="EMBL" id="DAE16698.1"/>
    </source>
</evidence>
<name>A0A8S5QCM0_9CAUD</name>
<dbReference type="InterPro" id="IPR057155">
    <property type="entry name" value="DUF7833"/>
</dbReference>
<feature type="region of interest" description="Disordered" evidence="1">
    <location>
        <begin position="272"/>
        <end position="302"/>
    </location>
</feature>